<keyword evidence="7" id="KW-0131">Cell cycle</keyword>
<reference evidence="10 11" key="1">
    <citation type="submission" date="2024-01" db="EMBL/GenBank/DDBJ databases">
        <title>A draft genome for the cacao thread blight pathogen Marasmiellus scandens.</title>
        <authorList>
            <person name="Baruah I.K."/>
            <person name="Leung J."/>
            <person name="Bukari Y."/>
            <person name="Amoako-Attah I."/>
            <person name="Meinhardt L.W."/>
            <person name="Bailey B.A."/>
            <person name="Cohen S.P."/>
        </authorList>
    </citation>
    <scope>NUCLEOTIDE SEQUENCE [LARGE SCALE GENOMIC DNA]</scope>
    <source>
        <strain evidence="10 11">GH-19</strain>
    </source>
</reference>
<dbReference type="SUPFAM" id="SSF75704">
    <property type="entry name" value="Mitotic arrest deficient-like 1, Mad1"/>
    <property type="match status" value="1"/>
</dbReference>
<gene>
    <name evidence="10" type="primary">MAD1</name>
    <name evidence="10" type="ORF">VKT23_000169</name>
</gene>
<evidence type="ECO:0000256" key="8">
    <source>
        <dbReference type="SAM" id="Coils"/>
    </source>
</evidence>
<feature type="coiled-coil region" evidence="8">
    <location>
        <begin position="263"/>
        <end position="328"/>
    </location>
</feature>
<evidence type="ECO:0000256" key="1">
    <source>
        <dbReference type="ARBA" id="ARBA00004123"/>
    </source>
</evidence>
<feature type="region of interest" description="Disordered" evidence="9">
    <location>
        <begin position="197"/>
        <end position="253"/>
    </location>
</feature>
<dbReference type="PANTHER" id="PTHR23168">
    <property type="entry name" value="MITOTIC SPINDLE ASSEMBLY CHECKPOINT PROTEIN MAD1 MITOTIC ARREST DEFICIENT-LIKE PROTEIN 1"/>
    <property type="match status" value="1"/>
</dbReference>
<dbReference type="PANTHER" id="PTHR23168:SF0">
    <property type="entry name" value="MITOTIC SPINDLE ASSEMBLY CHECKPOINT PROTEIN MAD1"/>
    <property type="match status" value="1"/>
</dbReference>
<feature type="coiled-coil region" evidence="8">
    <location>
        <begin position="817"/>
        <end position="851"/>
    </location>
</feature>
<feature type="region of interest" description="Disordered" evidence="9">
    <location>
        <begin position="1"/>
        <end position="47"/>
    </location>
</feature>
<evidence type="ECO:0000256" key="9">
    <source>
        <dbReference type="SAM" id="MobiDB-lite"/>
    </source>
</evidence>
<evidence type="ECO:0000313" key="10">
    <source>
        <dbReference type="EMBL" id="KAK7472056.1"/>
    </source>
</evidence>
<dbReference type="Gene3D" id="6.10.250.90">
    <property type="match status" value="1"/>
</dbReference>
<keyword evidence="10" id="KW-0489">Methyltransferase</keyword>
<feature type="region of interest" description="Disordered" evidence="9">
    <location>
        <begin position="331"/>
        <end position="500"/>
    </location>
</feature>
<keyword evidence="10" id="KW-0808">Transferase</keyword>
<comment type="subcellular location">
    <subcellularLocation>
        <location evidence="1">Nucleus</location>
    </subcellularLocation>
</comment>
<keyword evidence="4" id="KW-0132">Cell division</keyword>
<proteinExistence type="inferred from homology"/>
<dbReference type="Pfam" id="PF05557">
    <property type="entry name" value="MAD"/>
    <property type="match status" value="1"/>
</dbReference>
<evidence type="ECO:0000256" key="3">
    <source>
        <dbReference type="ARBA" id="ARBA00022019"/>
    </source>
</evidence>
<sequence length="984" mass="108146">MTSNGPAKEREKEKPFTTSLRSRTILERSTRTPSSSTSGYRTASTLGVKRDSAQAELEQQEYNTTDAILATKRQLQSTLSASSLERQLALAQTRITAMQKTLSEKDAKITLLEQDRRYLSGLNESQTSSREEVEKKLSEDIEKLRAQVRVLREGKANEEKEKEEWRERAEKGERELRQRRGDCERLTREVGGLKGRVRELEKEAAQTASRAATSFSSPAPPSSSSRSSPNESQLSDGSPAPGDRTLNSQSILKSELSHQAGYLRTLESTNTKLQAEVVLLREEVKGMKERNQQTPSIWKELSVLREEKRGLEGKLKRREEEIEKLVREGESVALRTSTSSLSSSLRGSAVGSGTGMGASRLGASTSTTTAPTPTTSRTQGSSLMARSMRSRLGKSMAETPVKGRVSMSTSGSASGLGLGTSTRRGTDEMTLDELEPASRSRRGHEGRNPMAASTSAFGLSSGSSSVDAEMASVAEEGEDEIEEGDEAMMEGEEEEAYEDPPSIHITADVLALRVAHAKLLDEHGQLKAELEGLKRRCRCGSESAVGRGSSKAGGREEDDYERREKEKDEILDLKVKLRTVEDEAEGAKRELAFLTQVLAKYDADEKAKRASTTTTPPPSAPTPEALDDLTTARLDQLNQLESLYTQTKSSNSILRSEIQSLQTKLSTAHASVSSLTETNSSLQSQLSTLESSVASKEEAARSESKAALARSEAELEKHVKRIDDLEQELFELSGEVAAGRHVPPGKRVLEMKENPEREWFDSRRQVVETLKKENEGLVKRLGVLEKQVQVLTASGGDAAVAVGDEEEADPLIPRSSLDTVLLEKADLAERLEIAEKRNARLQKIYKAKTDEFKACLASILGVKLAFYDSGQLRVTSVFDLDTQLMFAPPEDDGKGKKKKVLLDEKDLEGGMREMKLVSVGEGTVGGKGKEAKEREEDLKNMINYWVKREQCMPGLMASVTLEAIEKMKREGRTMGNWGMKITAD</sequence>
<evidence type="ECO:0000256" key="5">
    <source>
        <dbReference type="ARBA" id="ARBA00022776"/>
    </source>
</evidence>
<keyword evidence="11" id="KW-1185">Reference proteome</keyword>
<dbReference type="EMBL" id="JBANRG010000001">
    <property type="protein sequence ID" value="KAK7472056.1"/>
    <property type="molecule type" value="Genomic_DNA"/>
</dbReference>
<comment type="caution">
    <text evidence="10">The sequence shown here is derived from an EMBL/GenBank/DDBJ whole genome shotgun (WGS) entry which is preliminary data.</text>
</comment>
<protein>
    <recommendedName>
        <fullName evidence="3">Spindle assembly checkpoint component MAD1</fullName>
    </recommendedName>
</protein>
<feature type="compositionally biased region" description="Low complexity" evidence="9">
    <location>
        <begin position="205"/>
        <end position="229"/>
    </location>
</feature>
<feature type="compositionally biased region" description="Low complexity" evidence="9">
    <location>
        <begin position="331"/>
        <end position="349"/>
    </location>
</feature>
<keyword evidence="5" id="KW-0498">Mitosis</keyword>
<dbReference type="Proteomes" id="UP001498398">
    <property type="component" value="Unassembled WGS sequence"/>
</dbReference>
<evidence type="ECO:0000256" key="4">
    <source>
        <dbReference type="ARBA" id="ARBA00022618"/>
    </source>
</evidence>
<feature type="compositionally biased region" description="Low complexity" evidence="9">
    <location>
        <begin position="451"/>
        <end position="465"/>
    </location>
</feature>
<name>A0ABR1K580_9AGAR</name>
<evidence type="ECO:0000256" key="6">
    <source>
        <dbReference type="ARBA" id="ARBA00023242"/>
    </source>
</evidence>
<feature type="compositionally biased region" description="Low complexity" evidence="9">
    <location>
        <begin position="363"/>
        <end position="387"/>
    </location>
</feature>
<dbReference type="GO" id="GO:0032259">
    <property type="term" value="P:methylation"/>
    <property type="evidence" value="ECO:0007669"/>
    <property type="project" value="UniProtKB-KW"/>
</dbReference>
<dbReference type="GO" id="GO:0018423">
    <property type="term" value="F:protein C-terminal leucine carboxyl O-methyltransferase activity"/>
    <property type="evidence" value="ECO:0007669"/>
    <property type="project" value="UniProtKB-EC"/>
</dbReference>
<evidence type="ECO:0000313" key="11">
    <source>
        <dbReference type="Proteomes" id="UP001498398"/>
    </source>
</evidence>
<dbReference type="InterPro" id="IPR008672">
    <property type="entry name" value="Mad1"/>
</dbReference>
<feature type="compositionally biased region" description="Low complexity" evidence="9">
    <location>
        <begin position="406"/>
        <end position="423"/>
    </location>
</feature>
<keyword evidence="6" id="KW-0539">Nucleus</keyword>
<feature type="compositionally biased region" description="Low complexity" evidence="9">
    <location>
        <begin position="31"/>
        <end position="42"/>
    </location>
</feature>
<feature type="compositionally biased region" description="Acidic residues" evidence="9">
    <location>
        <begin position="475"/>
        <end position="498"/>
    </location>
</feature>
<feature type="region of interest" description="Disordered" evidence="9">
    <location>
        <begin position="605"/>
        <end position="626"/>
    </location>
</feature>
<organism evidence="10 11">
    <name type="scientific">Marasmiellus scandens</name>
    <dbReference type="NCBI Taxonomy" id="2682957"/>
    <lineage>
        <taxon>Eukaryota</taxon>
        <taxon>Fungi</taxon>
        <taxon>Dikarya</taxon>
        <taxon>Basidiomycota</taxon>
        <taxon>Agaricomycotina</taxon>
        <taxon>Agaricomycetes</taxon>
        <taxon>Agaricomycetidae</taxon>
        <taxon>Agaricales</taxon>
        <taxon>Marasmiineae</taxon>
        <taxon>Omphalotaceae</taxon>
        <taxon>Marasmiellus</taxon>
    </lineage>
</organism>
<accession>A0ABR1K580</accession>
<evidence type="ECO:0000256" key="7">
    <source>
        <dbReference type="ARBA" id="ARBA00023306"/>
    </source>
</evidence>
<feature type="region of interest" description="Disordered" evidence="9">
    <location>
        <begin position="155"/>
        <end position="179"/>
    </location>
</feature>
<feature type="region of interest" description="Disordered" evidence="9">
    <location>
        <begin position="541"/>
        <end position="566"/>
    </location>
</feature>
<evidence type="ECO:0000256" key="2">
    <source>
        <dbReference type="ARBA" id="ARBA00008029"/>
    </source>
</evidence>
<feature type="coiled-coil region" evidence="8">
    <location>
        <begin position="679"/>
        <end position="735"/>
    </location>
</feature>
<dbReference type="Gene3D" id="3.30.457.60">
    <property type="match status" value="1"/>
</dbReference>
<comment type="similarity">
    <text evidence="2">Belongs to the MAD1 family.</text>
</comment>
<keyword evidence="8" id="KW-0175">Coiled coil</keyword>